<dbReference type="Gene3D" id="1.10.443.10">
    <property type="entry name" value="Intergrase catalytic core"/>
    <property type="match status" value="1"/>
</dbReference>
<dbReference type="InterPro" id="IPR011010">
    <property type="entry name" value="DNA_brk_join_enz"/>
</dbReference>
<evidence type="ECO:0000313" key="2">
    <source>
        <dbReference type="EMBL" id="KYC41039.1"/>
    </source>
</evidence>
<proteinExistence type="predicted"/>
<organism evidence="2 3">
    <name type="scientific">Scytonema hofmannii PCC 7110</name>
    <dbReference type="NCBI Taxonomy" id="128403"/>
    <lineage>
        <taxon>Bacteria</taxon>
        <taxon>Bacillati</taxon>
        <taxon>Cyanobacteriota</taxon>
        <taxon>Cyanophyceae</taxon>
        <taxon>Nostocales</taxon>
        <taxon>Scytonemataceae</taxon>
        <taxon>Scytonema</taxon>
    </lineage>
</organism>
<gene>
    <name evidence="2" type="ORF">WA1_23260</name>
</gene>
<accession>A0A139X8K6</accession>
<sequence>MILSEELKNIILDSSERGKSDIYVFTSPKGFRIDNRNFWKQVWKPLLKKLNIEHRKPYYTRATMISHSLKAGVSPLKLGMNIENALISFGYDEKKYADSYQASQNLSALRAVSLNSENRLIYATTSDVIGILETSVSIDNSISPLKFGFLEDNSFNWEPQKAIYLERRYRNHKNPVTSSLSIRDIKLSNREKPGFLPSF</sequence>
<dbReference type="SUPFAM" id="SSF56349">
    <property type="entry name" value="DNA breaking-rejoining enzymes"/>
    <property type="match status" value="1"/>
</dbReference>
<dbReference type="InterPro" id="IPR013762">
    <property type="entry name" value="Integrase-like_cat_sf"/>
</dbReference>
<dbReference type="GO" id="GO:0015074">
    <property type="term" value="P:DNA integration"/>
    <property type="evidence" value="ECO:0007669"/>
    <property type="project" value="InterPro"/>
</dbReference>
<evidence type="ECO:0000256" key="1">
    <source>
        <dbReference type="ARBA" id="ARBA00023172"/>
    </source>
</evidence>
<evidence type="ECO:0000313" key="3">
    <source>
        <dbReference type="Proteomes" id="UP000076925"/>
    </source>
</evidence>
<dbReference type="STRING" id="128403.WA1_23260"/>
<evidence type="ECO:0008006" key="4">
    <source>
        <dbReference type="Google" id="ProtNLM"/>
    </source>
</evidence>
<reference evidence="2 3" key="1">
    <citation type="journal article" date="2013" name="Genome Biol. Evol.">
        <title>Genomes of Stigonematalean cyanobacteria (subsection V) and the evolution of oxygenic photosynthesis from prokaryotes to plastids.</title>
        <authorList>
            <person name="Dagan T."/>
            <person name="Roettger M."/>
            <person name="Stucken K."/>
            <person name="Landan G."/>
            <person name="Koch R."/>
            <person name="Major P."/>
            <person name="Gould S.B."/>
            <person name="Goremykin V.V."/>
            <person name="Rippka R."/>
            <person name="Tandeau de Marsac N."/>
            <person name="Gugger M."/>
            <person name="Lockhart P.J."/>
            <person name="Allen J.F."/>
            <person name="Brune I."/>
            <person name="Maus I."/>
            <person name="Puhler A."/>
            <person name="Martin W.F."/>
        </authorList>
    </citation>
    <scope>NUCLEOTIDE SEQUENCE [LARGE SCALE GENOMIC DNA]</scope>
    <source>
        <strain evidence="2 3">PCC 7110</strain>
    </source>
</reference>
<dbReference type="Proteomes" id="UP000076925">
    <property type="component" value="Unassembled WGS sequence"/>
</dbReference>
<name>A0A139X8K6_9CYAN</name>
<protein>
    <recommendedName>
        <fullName evidence="4">Tyr recombinase domain-containing protein</fullName>
    </recommendedName>
</protein>
<comment type="caution">
    <text evidence="2">The sequence shown here is derived from an EMBL/GenBank/DDBJ whole genome shotgun (WGS) entry which is preliminary data.</text>
</comment>
<dbReference type="GO" id="GO:0003677">
    <property type="term" value="F:DNA binding"/>
    <property type="evidence" value="ECO:0007669"/>
    <property type="project" value="InterPro"/>
</dbReference>
<dbReference type="AlphaFoldDB" id="A0A139X8K6"/>
<dbReference type="EMBL" id="ANNX02000025">
    <property type="protein sequence ID" value="KYC41039.1"/>
    <property type="molecule type" value="Genomic_DNA"/>
</dbReference>
<keyword evidence="1" id="KW-0233">DNA recombination</keyword>
<dbReference type="GO" id="GO:0006310">
    <property type="term" value="P:DNA recombination"/>
    <property type="evidence" value="ECO:0007669"/>
    <property type="project" value="UniProtKB-KW"/>
</dbReference>
<keyword evidence="3" id="KW-1185">Reference proteome</keyword>